<evidence type="ECO:0000313" key="7">
    <source>
        <dbReference type="EMBL" id="RZS41112.1"/>
    </source>
</evidence>
<evidence type="ECO:0000256" key="6">
    <source>
        <dbReference type="SAM" id="Phobius"/>
    </source>
</evidence>
<dbReference type="PANTHER" id="PTHR30086:SF20">
    <property type="entry name" value="ARGININE EXPORTER PROTEIN ARGO-RELATED"/>
    <property type="match status" value="1"/>
</dbReference>
<evidence type="ECO:0000256" key="3">
    <source>
        <dbReference type="ARBA" id="ARBA00022692"/>
    </source>
</evidence>
<name>A0A4Q7KZH5_9PSEU</name>
<dbReference type="Proteomes" id="UP000294257">
    <property type="component" value="Unassembled WGS sequence"/>
</dbReference>
<organism evidence="7 8">
    <name type="scientific">Herbihabitans rhizosphaerae</name>
    <dbReference type="NCBI Taxonomy" id="1872711"/>
    <lineage>
        <taxon>Bacteria</taxon>
        <taxon>Bacillati</taxon>
        <taxon>Actinomycetota</taxon>
        <taxon>Actinomycetes</taxon>
        <taxon>Pseudonocardiales</taxon>
        <taxon>Pseudonocardiaceae</taxon>
        <taxon>Herbihabitans</taxon>
    </lineage>
</organism>
<protein>
    <submittedName>
        <fullName evidence="7">Threonine/homoserine/homoserine lactone efflux protein</fullName>
    </submittedName>
</protein>
<dbReference type="PANTHER" id="PTHR30086">
    <property type="entry name" value="ARGININE EXPORTER PROTEIN ARGO"/>
    <property type="match status" value="1"/>
</dbReference>
<proteinExistence type="predicted"/>
<sequence length="205" mass="21640">MTVDLAAFLLASLLLAMFPGPGTAVLMRQSIRGGRKAAFATVAGLEAGVLFWAVAAALGLSVLLFASEIAYQTLRVIGVVVLLWFGIKALRSARTVGELEVDNTGVSVRAGFTSGLLVNLANPKLAVFAISFLPQFVPAGSGRGALVALAVLWVVMDTVWYLAITLLLARIAGWLRRANVRKRLEQVTGVVLIGLGVRLAAQVSR</sequence>
<reference evidence="7 8" key="1">
    <citation type="submission" date="2019-02" db="EMBL/GenBank/DDBJ databases">
        <title>Genomic Encyclopedia of Type Strains, Phase IV (KMG-IV): sequencing the most valuable type-strain genomes for metagenomic binning, comparative biology and taxonomic classification.</title>
        <authorList>
            <person name="Goeker M."/>
        </authorList>
    </citation>
    <scope>NUCLEOTIDE SEQUENCE [LARGE SCALE GENOMIC DNA]</scope>
    <source>
        <strain evidence="7 8">DSM 101727</strain>
    </source>
</reference>
<dbReference type="PIRSF" id="PIRSF006324">
    <property type="entry name" value="LeuE"/>
    <property type="match status" value="1"/>
</dbReference>
<dbReference type="AlphaFoldDB" id="A0A4Q7KZH5"/>
<feature type="transmembrane region" description="Helical" evidence="6">
    <location>
        <begin position="110"/>
        <end position="133"/>
    </location>
</feature>
<feature type="transmembrane region" description="Helical" evidence="6">
    <location>
        <begin position="48"/>
        <end position="66"/>
    </location>
</feature>
<keyword evidence="8" id="KW-1185">Reference proteome</keyword>
<keyword evidence="3 6" id="KW-0812">Transmembrane</keyword>
<keyword evidence="5 6" id="KW-0472">Membrane</keyword>
<dbReference type="GO" id="GO:0015171">
    <property type="term" value="F:amino acid transmembrane transporter activity"/>
    <property type="evidence" value="ECO:0007669"/>
    <property type="project" value="TreeGrafter"/>
</dbReference>
<dbReference type="GO" id="GO:0005886">
    <property type="term" value="C:plasma membrane"/>
    <property type="evidence" value="ECO:0007669"/>
    <property type="project" value="UniProtKB-SubCell"/>
</dbReference>
<evidence type="ECO:0000256" key="1">
    <source>
        <dbReference type="ARBA" id="ARBA00004651"/>
    </source>
</evidence>
<evidence type="ECO:0000256" key="5">
    <source>
        <dbReference type="ARBA" id="ARBA00023136"/>
    </source>
</evidence>
<dbReference type="Pfam" id="PF01810">
    <property type="entry name" value="LysE"/>
    <property type="match status" value="1"/>
</dbReference>
<keyword evidence="2" id="KW-1003">Cell membrane</keyword>
<feature type="transmembrane region" description="Helical" evidence="6">
    <location>
        <begin position="145"/>
        <end position="172"/>
    </location>
</feature>
<dbReference type="RefSeq" id="WP_130344066.1">
    <property type="nucleotide sequence ID" value="NZ_SGWQ01000003.1"/>
</dbReference>
<evidence type="ECO:0000313" key="8">
    <source>
        <dbReference type="Proteomes" id="UP000294257"/>
    </source>
</evidence>
<dbReference type="EMBL" id="SGWQ01000003">
    <property type="protein sequence ID" value="RZS41112.1"/>
    <property type="molecule type" value="Genomic_DNA"/>
</dbReference>
<dbReference type="OrthoDB" id="3175972at2"/>
<gene>
    <name evidence="7" type="ORF">EV193_103430</name>
</gene>
<comment type="caution">
    <text evidence="7">The sequence shown here is derived from an EMBL/GenBank/DDBJ whole genome shotgun (WGS) entry which is preliminary data.</text>
</comment>
<keyword evidence="4 6" id="KW-1133">Transmembrane helix</keyword>
<evidence type="ECO:0000256" key="2">
    <source>
        <dbReference type="ARBA" id="ARBA00022475"/>
    </source>
</evidence>
<comment type="subcellular location">
    <subcellularLocation>
        <location evidence="1">Cell membrane</location>
        <topology evidence="1">Multi-pass membrane protein</topology>
    </subcellularLocation>
</comment>
<feature type="transmembrane region" description="Helical" evidence="6">
    <location>
        <begin position="73"/>
        <end position="90"/>
    </location>
</feature>
<evidence type="ECO:0000256" key="4">
    <source>
        <dbReference type="ARBA" id="ARBA00022989"/>
    </source>
</evidence>
<accession>A0A4Q7KZH5</accession>
<dbReference type="InterPro" id="IPR001123">
    <property type="entry name" value="LeuE-type"/>
</dbReference>